<dbReference type="AlphaFoldDB" id="A0A077SP40"/>
<dbReference type="PANTHER" id="PTHR10373:SF38">
    <property type="entry name" value="PROTEIN PANGOLIN, ISOFORM J"/>
    <property type="match status" value="1"/>
</dbReference>
<evidence type="ECO:0000256" key="7">
    <source>
        <dbReference type="ARBA" id="ARBA00023163"/>
    </source>
</evidence>
<accession>A0A077SP40</accession>
<dbReference type="Gene3D" id="1.10.30.10">
    <property type="entry name" value="High mobility group box domain"/>
    <property type="match status" value="1"/>
</dbReference>
<proteinExistence type="evidence at transcript level"/>
<sequence length="748" mass="80442">MSMRMMERKPTSDEIRQFSHEEIDGPEDQEGEDGCDAFSDGSADHEFRTYSSSYSNNAIAGASGKGNGNTVLNSVSPAGKLPYSADQQRGNHPYPGYSSSGGGGMQTHSNGQIQDIGACPRLIPRGDRGRDTDSVMQGAGVQPGYGAGPSSHKDPITSGHGHPAPRIHSPPAPPPPAVQHQHPGVPPPVIEVDTKHRPQEDWNHGGGGPAGASGPYAGHNMQHRHQQPVLPPSSGAGRPHRPGHLDLPHAPPAPPSQQSSSTMSRGMQYPGMHPHAPPHPHGPPPPPHHRYMPRHAHPGYSQQMVPPPNHNMAMAMRQHHMMYPQRANMPMMMGGDRMMMHGPNAMPDPPYRKPQHIKKPLNAFMLFMKEQRPIVVASCSLKESAAINQILGKMWHNLSRTEQGKYYELAREERQQHQRMYPNYNPREAYSSMGPRKGRRPRRGDHLQNDEVTQLKKCRARYGLDHTEKWCKPCRRKKKCTKFTSADDNGSDEEESGEKRERESREPTGDKEVSDDDDDDSDEKSIASANSSHDEDDFDEEDMVPHYNDEEPTGVHTLISPAMQTSGGIAVLANRNATFPMADYNSTGGSLFGDPSLKFPAASMAGIAASTTSSALSSVPPALLLQSNGNLQKATMGAAGAEMCPAASTPAEGDRDTTGAAPLVAPSGTNGISQHLLAGANTLKTPTANTTLTPMTTPEGVKPEESAEGLGKDLSQGAMSHTTASCSSMIDLPSKAGAPTAVLSMPGN</sequence>
<evidence type="ECO:0000259" key="11">
    <source>
        <dbReference type="PROSITE" id="PS50118"/>
    </source>
</evidence>
<feature type="domain" description="HMG box" evidence="11">
    <location>
        <begin position="357"/>
        <end position="425"/>
    </location>
</feature>
<feature type="compositionally biased region" description="Low complexity" evidence="10">
    <location>
        <begin position="685"/>
        <end position="697"/>
    </location>
</feature>
<evidence type="ECO:0000256" key="3">
    <source>
        <dbReference type="ARBA" id="ARBA00022687"/>
    </source>
</evidence>
<keyword evidence="7" id="KW-0804">Transcription</keyword>
<dbReference type="GO" id="GO:0000785">
    <property type="term" value="C:chromatin"/>
    <property type="evidence" value="ECO:0007669"/>
    <property type="project" value="TreeGrafter"/>
</dbReference>
<evidence type="ECO:0000256" key="9">
    <source>
        <dbReference type="PROSITE-ProRule" id="PRU00267"/>
    </source>
</evidence>
<dbReference type="SMART" id="SM00398">
    <property type="entry name" value="HMG"/>
    <property type="match status" value="1"/>
</dbReference>
<feature type="compositionally biased region" description="Pro residues" evidence="10">
    <location>
        <begin position="168"/>
        <end position="177"/>
    </location>
</feature>
<dbReference type="FunFam" id="1.10.30.10:FF:000001">
    <property type="entry name" value="transcription factor 7 isoform X2"/>
    <property type="match status" value="1"/>
</dbReference>
<dbReference type="SUPFAM" id="SSF47095">
    <property type="entry name" value="HMG-box"/>
    <property type="match status" value="1"/>
</dbReference>
<evidence type="ECO:0000256" key="6">
    <source>
        <dbReference type="ARBA" id="ARBA00023159"/>
    </source>
</evidence>
<evidence type="ECO:0000256" key="1">
    <source>
        <dbReference type="ARBA" id="ARBA00004123"/>
    </source>
</evidence>
<dbReference type="InterPro" id="IPR036910">
    <property type="entry name" value="HMG_box_dom_sf"/>
</dbReference>
<name>A0A077SP40_9METZ</name>
<feature type="compositionally biased region" description="Polar residues" evidence="10">
    <location>
        <begin position="49"/>
        <end position="58"/>
    </location>
</feature>
<feature type="compositionally biased region" description="Basic and acidic residues" evidence="10">
    <location>
        <begin position="124"/>
        <end position="133"/>
    </location>
</feature>
<evidence type="ECO:0000256" key="4">
    <source>
        <dbReference type="ARBA" id="ARBA00023015"/>
    </source>
</evidence>
<comment type="subcellular location">
    <subcellularLocation>
        <location evidence="1">Nucleus</location>
    </subcellularLocation>
</comment>
<dbReference type="InterPro" id="IPR009071">
    <property type="entry name" value="HMG_box_dom"/>
</dbReference>
<dbReference type="GO" id="GO:0000978">
    <property type="term" value="F:RNA polymerase II cis-regulatory region sequence-specific DNA binding"/>
    <property type="evidence" value="ECO:0007669"/>
    <property type="project" value="TreeGrafter"/>
</dbReference>
<dbReference type="InterPro" id="IPR024940">
    <property type="entry name" value="TCF/LEF"/>
</dbReference>
<feature type="region of interest" description="Disordered" evidence="10">
    <location>
        <begin position="1"/>
        <end position="292"/>
    </location>
</feature>
<dbReference type="EMBL" id="HG973377">
    <property type="protein sequence ID" value="CDO67916.1"/>
    <property type="molecule type" value="mRNA"/>
</dbReference>
<evidence type="ECO:0000256" key="8">
    <source>
        <dbReference type="ARBA" id="ARBA00023242"/>
    </source>
</evidence>
<gene>
    <name evidence="12" type="primary">TcfA</name>
</gene>
<dbReference type="PANTHER" id="PTHR10373">
    <property type="entry name" value="TRANSCRIPTION FACTOR 7 FAMILY MEMBER"/>
    <property type="match status" value="1"/>
</dbReference>
<reference evidence="12" key="1">
    <citation type="journal article" date="2014" name="Nat. Commun.">
        <title>Developmental gene expression provides clues to relationships between sponge and eumetazoan body plans.</title>
        <authorList>
            <person name="Leininger S."/>
            <person name="Adamski M."/>
            <person name="Bergum B."/>
            <person name="Guder C."/>
            <person name="Liu J."/>
            <person name="Laplante M."/>
            <person name="Brate J."/>
            <person name="Hoffmann F."/>
            <person name="Fortunato S."/>
            <person name="Jordal S."/>
            <person name="Rapp H.T."/>
            <person name="Adamska M."/>
        </authorList>
    </citation>
    <scope>NUCLEOTIDE SEQUENCE</scope>
</reference>
<comment type="similarity">
    <text evidence="2">Belongs to the TCF/LEF family.</text>
</comment>
<feature type="region of interest" description="Disordered" evidence="10">
    <location>
        <begin position="417"/>
        <end position="452"/>
    </location>
</feature>
<evidence type="ECO:0000313" key="12">
    <source>
        <dbReference type="EMBL" id="CDO67916.1"/>
    </source>
</evidence>
<keyword evidence="8 9" id="KW-0539">Nucleus</keyword>
<dbReference type="GO" id="GO:0060070">
    <property type="term" value="P:canonical Wnt signaling pathway"/>
    <property type="evidence" value="ECO:0007669"/>
    <property type="project" value="TreeGrafter"/>
</dbReference>
<feature type="compositionally biased region" description="Pro residues" evidence="10">
    <location>
        <begin position="275"/>
        <end position="286"/>
    </location>
</feature>
<dbReference type="PROSITE" id="PS50118">
    <property type="entry name" value="HMG_BOX_2"/>
    <property type="match status" value="1"/>
</dbReference>
<feature type="compositionally biased region" description="Acidic residues" evidence="10">
    <location>
        <begin position="513"/>
        <end position="522"/>
    </location>
</feature>
<dbReference type="Pfam" id="PF00505">
    <property type="entry name" value="HMG_box"/>
    <property type="match status" value="1"/>
</dbReference>
<feature type="compositionally biased region" description="Basic and acidic residues" evidence="10">
    <location>
        <begin position="497"/>
        <end position="512"/>
    </location>
</feature>
<protein>
    <submittedName>
        <fullName evidence="12">Tcf A SciTcfA</fullName>
    </submittedName>
</protein>
<feature type="region of interest" description="Disordered" evidence="10">
    <location>
        <begin position="685"/>
        <end position="711"/>
    </location>
</feature>
<feature type="compositionally biased region" description="Basic and acidic residues" evidence="10">
    <location>
        <begin position="192"/>
        <end position="203"/>
    </location>
</feature>
<evidence type="ECO:0000256" key="5">
    <source>
        <dbReference type="ARBA" id="ARBA00023125"/>
    </source>
</evidence>
<keyword evidence="5 9" id="KW-0238">DNA-binding</keyword>
<feature type="compositionally biased region" description="Basic and acidic residues" evidence="10">
    <location>
        <begin position="1"/>
        <end position="23"/>
    </location>
</feature>
<dbReference type="GO" id="GO:1990907">
    <property type="term" value="C:beta-catenin-TCF complex"/>
    <property type="evidence" value="ECO:0007669"/>
    <property type="project" value="TreeGrafter"/>
</dbReference>
<keyword evidence="6" id="KW-0010">Activator</keyword>
<organism evidence="12">
    <name type="scientific">Sycon ciliatum</name>
    <dbReference type="NCBI Taxonomy" id="27933"/>
    <lineage>
        <taxon>Eukaryota</taxon>
        <taxon>Metazoa</taxon>
        <taxon>Porifera</taxon>
        <taxon>Calcarea</taxon>
        <taxon>Calcaronea</taxon>
        <taxon>Leucosolenida</taxon>
        <taxon>Sycettidae</taxon>
        <taxon>Sycon</taxon>
    </lineage>
</organism>
<keyword evidence="4" id="KW-0805">Transcription regulation</keyword>
<dbReference type="CDD" id="cd21996">
    <property type="entry name" value="HMG-box_TCF7-like"/>
    <property type="match status" value="1"/>
</dbReference>
<dbReference type="SMART" id="SM01366">
    <property type="entry name" value="c-clamp"/>
    <property type="match status" value="1"/>
</dbReference>
<evidence type="ECO:0000256" key="10">
    <source>
        <dbReference type="SAM" id="MobiDB-lite"/>
    </source>
</evidence>
<dbReference type="GO" id="GO:0000981">
    <property type="term" value="F:DNA-binding transcription factor activity, RNA polymerase II-specific"/>
    <property type="evidence" value="ECO:0007669"/>
    <property type="project" value="TreeGrafter"/>
</dbReference>
<evidence type="ECO:0000256" key="2">
    <source>
        <dbReference type="ARBA" id="ARBA00006569"/>
    </source>
</evidence>
<keyword evidence="3" id="KW-0879">Wnt signaling pathway</keyword>
<feature type="region of interest" description="Disordered" evidence="10">
    <location>
        <begin position="482"/>
        <end position="554"/>
    </location>
</feature>
<feature type="DNA-binding region" description="HMG box" evidence="9">
    <location>
        <begin position="357"/>
        <end position="425"/>
    </location>
</feature>
<feature type="compositionally biased region" description="Acidic residues" evidence="10">
    <location>
        <begin position="24"/>
        <end position="35"/>
    </location>
</feature>